<dbReference type="EC" id="2.7.7.6" evidence="2"/>
<proteinExistence type="inferred from homology"/>
<dbReference type="AlphaFoldDB" id="A0AAP0HF53"/>
<dbReference type="EMBL" id="JBBNAF010000030">
    <property type="protein sequence ID" value="KAK9082276.1"/>
    <property type="molecule type" value="Genomic_DNA"/>
</dbReference>
<evidence type="ECO:0000256" key="5">
    <source>
        <dbReference type="ARBA" id="ARBA00022695"/>
    </source>
</evidence>
<evidence type="ECO:0000256" key="1">
    <source>
        <dbReference type="ARBA" id="ARBA00006835"/>
    </source>
</evidence>
<keyword evidence="5" id="KW-0548">Nucleotidyltransferase</keyword>
<keyword evidence="4" id="KW-0808">Transferase</keyword>
<evidence type="ECO:0000256" key="6">
    <source>
        <dbReference type="ARBA" id="ARBA00023163"/>
    </source>
</evidence>
<keyword evidence="8" id="KW-1185">Reference proteome</keyword>
<dbReference type="GO" id="GO:0032549">
    <property type="term" value="F:ribonucleoside binding"/>
    <property type="evidence" value="ECO:0007669"/>
    <property type="project" value="InterPro"/>
</dbReference>
<name>A0AAP0HF53_9MAGN</name>
<comment type="similarity">
    <text evidence="1">Belongs to the RNA polymerase beta chain family.</text>
</comment>
<dbReference type="SUPFAM" id="SSF64484">
    <property type="entry name" value="beta and beta-prime subunits of DNA dependent RNA-polymerase"/>
    <property type="match status" value="1"/>
</dbReference>
<dbReference type="Proteomes" id="UP001420932">
    <property type="component" value="Unassembled WGS sequence"/>
</dbReference>
<dbReference type="GO" id="GO:0003899">
    <property type="term" value="F:DNA-directed RNA polymerase activity"/>
    <property type="evidence" value="ECO:0007669"/>
    <property type="project" value="UniProtKB-EC"/>
</dbReference>
<gene>
    <name evidence="7" type="ORF">Syun_031734</name>
</gene>
<evidence type="ECO:0000256" key="3">
    <source>
        <dbReference type="ARBA" id="ARBA00022478"/>
    </source>
</evidence>
<protein>
    <recommendedName>
        <fullName evidence="2">DNA-directed RNA polymerase</fullName>
        <ecNumber evidence="2">2.7.7.6</ecNumber>
    </recommendedName>
</protein>
<dbReference type="Gene3D" id="3.90.1100.10">
    <property type="match status" value="1"/>
</dbReference>
<evidence type="ECO:0000256" key="2">
    <source>
        <dbReference type="ARBA" id="ARBA00012418"/>
    </source>
</evidence>
<dbReference type="PANTHER" id="PTHR20856">
    <property type="entry name" value="DNA-DIRECTED RNA POLYMERASE I SUBUNIT 2"/>
    <property type="match status" value="1"/>
</dbReference>
<evidence type="ECO:0000313" key="8">
    <source>
        <dbReference type="Proteomes" id="UP001420932"/>
    </source>
</evidence>
<comment type="caution">
    <text evidence="7">The sequence shown here is derived from an EMBL/GenBank/DDBJ whole genome shotgun (WGS) entry which is preliminary data.</text>
</comment>
<accession>A0AAP0HF53</accession>
<reference evidence="7 8" key="1">
    <citation type="submission" date="2024-01" db="EMBL/GenBank/DDBJ databases">
        <title>Genome assemblies of Stephania.</title>
        <authorList>
            <person name="Yang L."/>
        </authorList>
    </citation>
    <scope>NUCLEOTIDE SEQUENCE [LARGE SCALE GENOMIC DNA]</scope>
    <source>
        <strain evidence="7">YNDBR</strain>
        <tissue evidence="7">Leaf</tissue>
    </source>
</reference>
<sequence length="121" mass="13912">MEKNEKFNGILEWIRNSILYSNEPMNGIFSINGKLKMLGDGNGGIFTIPGFSQIQFEGFCGFVDRGLMEELSKFPKIEDTDQEMEFQLFVETYKLVEPLIKERDAVYESLTYSSELYVPAD</sequence>
<dbReference type="GO" id="GO:0006351">
    <property type="term" value="P:DNA-templated transcription"/>
    <property type="evidence" value="ECO:0007669"/>
    <property type="project" value="InterPro"/>
</dbReference>
<organism evidence="7 8">
    <name type="scientific">Stephania yunnanensis</name>
    <dbReference type="NCBI Taxonomy" id="152371"/>
    <lineage>
        <taxon>Eukaryota</taxon>
        <taxon>Viridiplantae</taxon>
        <taxon>Streptophyta</taxon>
        <taxon>Embryophyta</taxon>
        <taxon>Tracheophyta</taxon>
        <taxon>Spermatophyta</taxon>
        <taxon>Magnoliopsida</taxon>
        <taxon>Ranunculales</taxon>
        <taxon>Menispermaceae</taxon>
        <taxon>Menispermoideae</taxon>
        <taxon>Cissampelideae</taxon>
        <taxon>Stephania</taxon>
    </lineage>
</organism>
<keyword evidence="6" id="KW-0804">Transcription</keyword>
<dbReference type="GO" id="GO:0000428">
    <property type="term" value="C:DNA-directed RNA polymerase complex"/>
    <property type="evidence" value="ECO:0007669"/>
    <property type="project" value="UniProtKB-KW"/>
</dbReference>
<keyword evidence="3" id="KW-0240">DNA-directed RNA polymerase</keyword>
<dbReference type="InterPro" id="IPR015712">
    <property type="entry name" value="DNA-dir_RNA_pol_su2"/>
</dbReference>
<evidence type="ECO:0000313" key="7">
    <source>
        <dbReference type="EMBL" id="KAK9082276.1"/>
    </source>
</evidence>
<evidence type="ECO:0000256" key="4">
    <source>
        <dbReference type="ARBA" id="ARBA00022679"/>
    </source>
</evidence>